<gene>
    <name evidence="7" type="ORF">Harman_10630</name>
</gene>
<keyword evidence="1" id="KW-0001">2Fe-2S</keyword>
<dbReference type="CDD" id="cd03467">
    <property type="entry name" value="Rieske"/>
    <property type="match status" value="1"/>
</dbReference>
<dbReference type="PANTHER" id="PTHR21496">
    <property type="entry name" value="FERREDOXIN-RELATED"/>
    <property type="match status" value="1"/>
</dbReference>
<evidence type="ECO:0000256" key="5">
    <source>
        <dbReference type="ARBA" id="ARBA00034078"/>
    </source>
</evidence>
<organism evidence="7 8">
    <name type="scientific">Haloarcula mannanilytica</name>
    <dbReference type="NCBI Taxonomy" id="2509225"/>
    <lineage>
        <taxon>Archaea</taxon>
        <taxon>Methanobacteriati</taxon>
        <taxon>Methanobacteriota</taxon>
        <taxon>Stenosarchaea group</taxon>
        <taxon>Halobacteria</taxon>
        <taxon>Halobacteriales</taxon>
        <taxon>Haloarculaceae</taxon>
        <taxon>Haloarcula</taxon>
    </lineage>
</organism>
<dbReference type="GO" id="GO:0051537">
    <property type="term" value="F:2 iron, 2 sulfur cluster binding"/>
    <property type="evidence" value="ECO:0007669"/>
    <property type="project" value="UniProtKB-KW"/>
</dbReference>
<dbReference type="PROSITE" id="PS51296">
    <property type="entry name" value="RIESKE"/>
    <property type="match status" value="1"/>
</dbReference>
<dbReference type="EMBL" id="BIXZ01000001">
    <property type="protein sequence ID" value="GCF13128.1"/>
    <property type="molecule type" value="Genomic_DNA"/>
</dbReference>
<dbReference type="Gene3D" id="2.102.10.10">
    <property type="entry name" value="Rieske [2Fe-2S] iron-sulphur domain"/>
    <property type="match status" value="1"/>
</dbReference>
<dbReference type="AlphaFoldDB" id="A0A4C2EF74"/>
<dbReference type="GO" id="GO:0046872">
    <property type="term" value="F:metal ion binding"/>
    <property type="evidence" value="ECO:0007669"/>
    <property type="project" value="UniProtKB-KW"/>
</dbReference>
<dbReference type="PANTHER" id="PTHR21496:SF0">
    <property type="entry name" value="RIESKE DOMAIN-CONTAINING PROTEIN"/>
    <property type="match status" value="1"/>
</dbReference>
<dbReference type="Pfam" id="PF00355">
    <property type="entry name" value="Rieske"/>
    <property type="match status" value="1"/>
</dbReference>
<dbReference type="InterPro" id="IPR017941">
    <property type="entry name" value="Rieske_2Fe-2S"/>
</dbReference>
<dbReference type="Proteomes" id="UP000304382">
    <property type="component" value="Unassembled WGS sequence"/>
</dbReference>
<evidence type="ECO:0000256" key="3">
    <source>
        <dbReference type="ARBA" id="ARBA00023004"/>
    </source>
</evidence>
<proteinExistence type="predicted"/>
<keyword evidence="3" id="KW-0408">Iron</keyword>
<evidence type="ECO:0000256" key="2">
    <source>
        <dbReference type="ARBA" id="ARBA00022723"/>
    </source>
</evidence>
<keyword evidence="8" id="KW-1185">Reference proteome</keyword>
<comment type="caution">
    <text evidence="7">The sequence shown here is derived from an EMBL/GenBank/DDBJ whole genome shotgun (WGS) entry which is preliminary data.</text>
</comment>
<dbReference type="RefSeq" id="WP_137682760.1">
    <property type="nucleotide sequence ID" value="NZ_BIXZ01000001.1"/>
</dbReference>
<accession>A0A4C2EF74</accession>
<evidence type="ECO:0000313" key="7">
    <source>
        <dbReference type="EMBL" id="GCF13128.1"/>
    </source>
</evidence>
<keyword evidence="4" id="KW-0411">Iron-sulfur</keyword>
<keyword evidence="2" id="KW-0479">Metal-binding</keyword>
<dbReference type="OrthoDB" id="6837at2157"/>
<evidence type="ECO:0000313" key="8">
    <source>
        <dbReference type="Proteomes" id="UP000304382"/>
    </source>
</evidence>
<sequence>MATDDSYQAVAPLDRLREETPVVEQVGGRSIAFFAHDDSVYAVDNRCPHMGFPLSEGTVDDGLLTCHWHHARFELACGDTLDPWADDVQTFPVAVRDGTVFVDPDPDPDVPPATHWRNRLADSLQQNLDLVAAKAVIHLDDLGEGFETPLSTALDFGVTYRSMGWGRGLTTLGAMANLYDDVAHDEKLRAMYVGVTAVADDCAGEPPRFPQYELGNDALSKSRLKSWFCETCEVRDSDGAQRCLRTAASVLPPADVVEILLAAATDHLYLNASHTLDFVNKAVETLDHVGWDRADDVLASTVDQFTDAVRSEERSQWRQPVDVAQLCFDAHGALPDLVAAGEGRTWDRPDDFVETLLQADPEAIVDALQDAIRSGATAEQLTRAVALAATRRVAQFGTSNEFSDWNTVHHTFSYANAAHALAARTDAVEAYRPCFDGAMSVYLGRFLNSPPAPLPDPGESDRDPAAIREDLLGTFDEQGRVGDAGALVREHFDAGGTVKALQRTLAKGLLREDAGFHELQHLEAAVRQAEFAATTAERRLSLVAAARYLAAHFPTRRERNQTFDIARRLFRGEKLHGSEATPDRAG</sequence>
<comment type="cofactor">
    <cofactor evidence="5">
        <name>[2Fe-2S] cluster</name>
        <dbReference type="ChEBI" id="CHEBI:190135"/>
    </cofactor>
</comment>
<evidence type="ECO:0000259" key="6">
    <source>
        <dbReference type="PROSITE" id="PS51296"/>
    </source>
</evidence>
<dbReference type="InterPro" id="IPR036922">
    <property type="entry name" value="Rieske_2Fe-2S_sf"/>
</dbReference>
<name>A0A4C2EF74_9EURY</name>
<reference evidence="7 8" key="1">
    <citation type="submission" date="2019-02" db="EMBL/GenBank/DDBJ databases">
        <title>Haloarcula mannanilyticum sp. nov., a mannan degrading haloarchaeon isolated from commercial salt.</title>
        <authorList>
            <person name="Enomoto S."/>
            <person name="Shimane Y."/>
            <person name="Kamekura M."/>
            <person name="Ito T."/>
            <person name="Moriya O."/>
            <person name="Ihara K."/>
            <person name="Takahashi-Ando N."/>
            <person name="Fukushima Y."/>
            <person name="Yoshida Y."/>
            <person name="Usama R."/>
            <person name="Takai K."/>
            <person name="Minegishi H."/>
        </authorList>
    </citation>
    <scope>NUCLEOTIDE SEQUENCE [LARGE SCALE GENOMIC DNA]</scope>
    <source>
        <strain evidence="7 8">MD130-1</strain>
    </source>
</reference>
<evidence type="ECO:0000256" key="4">
    <source>
        <dbReference type="ARBA" id="ARBA00023014"/>
    </source>
</evidence>
<evidence type="ECO:0000256" key="1">
    <source>
        <dbReference type="ARBA" id="ARBA00022714"/>
    </source>
</evidence>
<protein>
    <recommendedName>
        <fullName evidence="6">Rieske domain-containing protein</fullName>
    </recommendedName>
</protein>
<dbReference type="SUPFAM" id="SSF50022">
    <property type="entry name" value="ISP domain"/>
    <property type="match status" value="1"/>
</dbReference>
<feature type="domain" description="Rieske" evidence="6">
    <location>
        <begin position="8"/>
        <end position="102"/>
    </location>
</feature>